<accession>A0A8X6YUY9</accession>
<dbReference type="Pfam" id="PF04516">
    <property type="entry name" value="CP2"/>
    <property type="match status" value="1"/>
</dbReference>
<dbReference type="EMBL" id="BMAV01023244">
    <property type="protein sequence ID" value="GFY78848.1"/>
    <property type="molecule type" value="Genomic_DNA"/>
</dbReference>
<keyword evidence="2" id="KW-0805">Transcription regulation</keyword>
<feature type="compositionally biased region" description="Polar residues" evidence="7">
    <location>
        <begin position="215"/>
        <end position="225"/>
    </location>
</feature>
<dbReference type="PANTHER" id="PTHR11037">
    <property type="entry name" value="TRANSCRIPTION FACTOR CP2"/>
    <property type="match status" value="1"/>
</dbReference>
<dbReference type="InterPro" id="IPR007604">
    <property type="entry name" value="CP2"/>
</dbReference>
<comment type="subcellular location">
    <subcellularLocation>
        <location evidence="1 6">Nucleus</location>
    </subcellularLocation>
</comment>
<dbReference type="OrthoDB" id="7680836at2759"/>
<evidence type="ECO:0000256" key="3">
    <source>
        <dbReference type="ARBA" id="ARBA00023125"/>
    </source>
</evidence>
<keyword evidence="4" id="KW-0804">Transcription</keyword>
<dbReference type="GO" id="GO:0005634">
    <property type="term" value="C:nucleus"/>
    <property type="evidence" value="ECO:0007669"/>
    <property type="project" value="UniProtKB-SubCell"/>
</dbReference>
<evidence type="ECO:0000313" key="10">
    <source>
        <dbReference type="Proteomes" id="UP000886998"/>
    </source>
</evidence>
<evidence type="ECO:0000259" key="8">
    <source>
        <dbReference type="PROSITE" id="PS51968"/>
    </source>
</evidence>
<dbReference type="InterPro" id="IPR057520">
    <property type="entry name" value="GRHL1/CP2_C"/>
</dbReference>
<dbReference type="PANTHER" id="PTHR11037:SF20">
    <property type="entry name" value="PROTEIN GRAINYHEAD"/>
    <property type="match status" value="1"/>
</dbReference>
<evidence type="ECO:0000256" key="7">
    <source>
        <dbReference type="SAM" id="MobiDB-lite"/>
    </source>
</evidence>
<dbReference type="InterPro" id="IPR040167">
    <property type="entry name" value="TF_CP2-like"/>
</dbReference>
<evidence type="ECO:0000256" key="6">
    <source>
        <dbReference type="PROSITE-ProRule" id="PRU01313"/>
    </source>
</evidence>
<keyword evidence="10" id="KW-1185">Reference proteome</keyword>
<name>A0A8X6YUY9_9ARAC</name>
<proteinExistence type="predicted"/>
<evidence type="ECO:0000256" key="5">
    <source>
        <dbReference type="ARBA" id="ARBA00023242"/>
    </source>
</evidence>
<evidence type="ECO:0000256" key="1">
    <source>
        <dbReference type="ARBA" id="ARBA00004123"/>
    </source>
</evidence>
<comment type="caution">
    <text evidence="9">The sequence shown here is derived from an EMBL/GenBank/DDBJ whole genome shotgun (WGS) entry which is preliminary data.</text>
</comment>
<protein>
    <submittedName>
        <fullName evidence="9">Protein grainyhead</fullName>
    </submittedName>
</protein>
<organism evidence="9 10">
    <name type="scientific">Trichonephila inaurata madagascariensis</name>
    <dbReference type="NCBI Taxonomy" id="2747483"/>
    <lineage>
        <taxon>Eukaryota</taxon>
        <taxon>Metazoa</taxon>
        <taxon>Ecdysozoa</taxon>
        <taxon>Arthropoda</taxon>
        <taxon>Chelicerata</taxon>
        <taxon>Arachnida</taxon>
        <taxon>Araneae</taxon>
        <taxon>Araneomorphae</taxon>
        <taxon>Entelegynae</taxon>
        <taxon>Araneoidea</taxon>
        <taxon>Nephilidae</taxon>
        <taxon>Trichonephila</taxon>
        <taxon>Trichonephila inaurata</taxon>
    </lineage>
</organism>
<evidence type="ECO:0000256" key="4">
    <source>
        <dbReference type="ARBA" id="ARBA00023163"/>
    </source>
</evidence>
<keyword evidence="5 6" id="KW-0539">Nucleus</keyword>
<dbReference type="AlphaFoldDB" id="A0A8X6YUY9"/>
<evidence type="ECO:0000256" key="2">
    <source>
        <dbReference type="ARBA" id="ARBA00023015"/>
    </source>
</evidence>
<dbReference type="GO" id="GO:0000978">
    <property type="term" value="F:RNA polymerase II cis-regulatory region sequence-specific DNA binding"/>
    <property type="evidence" value="ECO:0007669"/>
    <property type="project" value="TreeGrafter"/>
</dbReference>
<feature type="compositionally biased region" description="Basic and acidic residues" evidence="7">
    <location>
        <begin position="227"/>
        <end position="236"/>
    </location>
</feature>
<dbReference type="Pfam" id="PF25416">
    <property type="entry name" value="GRHL1_C"/>
    <property type="match status" value="1"/>
</dbReference>
<dbReference type="GO" id="GO:0001228">
    <property type="term" value="F:DNA-binding transcription activator activity, RNA polymerase II-specific"/>
    <property type="evidence" value="ECO:0007669"/>
    <property type="project" value="TreeGrafter"/>
</dbReference>
<evidence type="ECO:0000313" key="9">
    <source>
        <dbReference type="EMBL" id="GFY78848.1"/>
    </source>
</evidence>
<dbReference type="Proteomes" id="UP000886998">
    <property type="component" value="Unassembled WGS sequence"/>
</dbReference>
<feature type="region of interest" description="Disordered" evidence="7">
    <location>
        <begin position="215"/>
        <end position="245"/>
    </location>
</feature>
<keyword evidence="3 6" id="KW-0238">DNA-binding</keyword>
<sequence length="312" mass="35582">MESIGVSTTRETVIMLMFREEKPPDEELKAWQFWHSRQHSVKQRILDADTKNSTGIIGQIDEITHNAIAFYWNPLESPAKVNIAVQCLSTDFSNQKGVKGLPLHLQIDTFDDFRESATPYHRGYCQIKVFCDKGAERKTRDEERRAAKRKLNNAAGGDGAVTFPGRKKLDEMFHLPCDRSEFYSMSDLLKPPILFTPSDDIEKVTTMDMAFYTNPNSIAEDQNGSGLERRDTDSTESRSTFTPPPKRMKIFPIENKYKLSASNIKSIYKKSKKGILVQVDDDIVKHYSNEDVCLIEVTKVDEELCDVTLVEV</sequence>
<feature type="domain" description="Grh/CP2 DB" evidence="8">
    <location>
        <begin position="1"/>
        <end position="196"/>
    </location>
</feature>
<reference evidence="9" key="1">
    <citation type="submission" date="2020-08" db="EMBL/GenBank/DDBJ databases">
        <title>Multicomponent nature underlies the extraordinary mechanical properties of spider dragline silk.</title>
        <authorList>
            <person name="Kono N."/>
            <person name="Nakamura H."/>
            <person name="Mori M."/>
            <person name="Yoshida Y."/>
            <person name="Ohtoshi R."/>
            <person name="Malay A.D."/>
            <person name="Moran D.A.P."/>
            <person name="Tomita M."/>
            <person name="Numata K."/>
            <person name="Arakawa K."/>
        </authorList>
    </citation>
    <scope>NUCLEOTIDE SEQUENCE</scope>
</reference>
<dbReference type="PROSITE" id="PS51968">
    <property type="entry name" value="GRH_CP2_DB"/>
    <property type="match status" value="1"/>
</dbReference>
<gene>
    <name evidence="9" type="primary">grh</name>
    <name evidence="9" type="ORF">TNIN_46421</name>
</gene>